<dbReference type="KEGG" id="ccun:CCUN_0265"/>
<name>A0A1W6BUZ9_9BACT</name>
<feature type="transmembrane region" description="Helical" evidence="1">
    <location>
        <begin position="37"/>
        <end position="53"/>
    </location>
</feature>
<dbReference type="RefSeq" id="WP_164502902.1">
    <property type="nucleotide sequence ID" value="NZ_CP020867.1"/>
</dbReference>
<dbReference type="AlphaFoldDB" id="A0A1W6BUZ9"/>
<reference evidence="2 3" key="1">
    <citation type="submission" date="2017-04" db="EMBL/GenBank/DDBJ databases">
        <title>Complete genome sequence of the Campylobacter cuniculorum type strain LMG24588.</title>
        <authorList>
            <person name="Miller W.G."/>
            <person name="Yee E."/>
            <person name="Revez J."/>
            <person name="Bono J.L."/>
            <person name="Rossi M."/>
        </authorList>
    </citation>
    <scope>NUCLEOTIDE SEQUENCE [LARGE SCALE GENOMIC DNA]</scope>
    <source>
        <strain evidence="2 3">LMG 24588</strain>
    </source>
</reference>
<dbReference type="EMBL" id="CP020867">
    <property type="protein sequence ID" value="ARJ55920.1"/>
    <property type="molecule type" value="Genomic_DNA"/>
</dbReference>
<accession>A0A1W6BUZ9</accession>
<keyword evidence="1" id="KW-0812">Transmembrane</keyword>
<protein>
    <submittedName>
        <fullName evidence="2">Uncharacterized protein</fullName>
    </submittedName>
</protein>
<dbReference type="STRING" id="1121267.CCUN_0265"/>
<keyword evidence="1" id="KW-1133">Transmembrane helix</keyword>
<proteinExistence type="predicted"/>
<keyword evidence="1" id="KW-0472">Membrane</keyword>
<evidence type="ECO:0000313" key="3">
    <source>
        <dbReference type="Proteomes" id="UP000192902"/>
    </source>
</evidence>
<dbReference type="Proteomes" id="UP000192902">
    <property type="component" value="Chromosome"/>
</dbReference>
<organism evidence="2 3">
    <name type="scientific">Campylobacter cuniculorum DSM 23162 = LMG 24588</name>
    <dbReference type="NCBI Taxonomy" id="1121267"/>
    <lineage>
        <taxon>Bacteria</taxon>
        <taxon>Pseudomonadati</taxon>
        <taxon>Campylobacterota</taxon>
        <taxon>Epsilonproteobacteria</taxon>
        <taxon>Campylobacterales</taxon>
        <taxon>Campylobacteraceae</taxon>
        <taxon>Campylobacter</taxon>
    </lineage>
</organism>
<gene>
    <name evidence="2" type="ORF">CCUN_0265</name>
</gene>
<evidence type="ECO:0000313" key="2">
    <source>
        <dbReference type="EMBL" id="ARJ55920.1"/>
    </source>
</evidence>
<evidence type="ECO:0000256" key="1">
    <source>
        <dbReference type="SAM" id="Phobius"/>
    </source>
</evidence>
<sequence>MKTLKKTFFILRWFLIGKMHCDVPLWCKKMFKTINCFLWLIILFSVIYTYVFLMF</sequence>